<dbReference type="GO" id="GO:0016020">
    <property type="term" value="C:membrane"/>
    <property type="evidence" value="ECO:0007669"/>
    <property type="project" value="TreeGrafter"/>
</dbReference>
<keyword evidence="6" id="KW-1185">Reference proteome</keyword>
<dbReference type="InterPro" id="IPR050248">
    <property type="entry name" value="Polysacc_deacetylase_ArnD"/>
</dbReference>
<dbReference type="GeneID" id="42001757"/>
<sequence length="406" mass="43355">MVGTSYGSWKLPFRPSILAFLAATFLTVNGQATVDLTQFPPPGTFNPYGSCNAGICLPGPWPTQDRVPTPVTAWVQAVNLSLVPNIPPRGPPSTNYGVVCGAGDSTNATMGPSGYCDYTCALACTRDEIKTCPQGVWGLTYDDGPSNYTTLILDRLKSLNLKATFFVIGSRVLQRPDILLRTYQEGHEICLHTWSHASPTTLTNEQFITEIYWVAKAVYQTIGVIPTCHRNPYGDADDRTRAVIRAMGLRNVLWNHDTSDWMSSGNPYFDPNWITNNFTIWIAAAGQNGANSPTGFISLEHDLFPIAAQQAPAAITMVNNDGFLVQPVGVCQGWNNFYQNTTYQQGAGLNPVLLGLVPAASTGPAPSAAAASAAPAPTSSPTQNTALSQGGTTGAGWSLAVGKTYA</sequence>
<feature type="domain" description="NodB homology" evidence="4">
    <location>
        <begin position="135"/>
        <end position="326"/>
    </location>
</feature>
<dbReference type="STRING" id="1806994.A0A507CHV4"/>
<dbReference type="InterPro" id="IPR002509">
    <property type="entry name" value="NODB_dom"/>
</dbReference>
<dbReference type="InterPro" id="IPR011330">
    <property type="entry name" value="Glyco_hydro/deAcase_b/a-brl"/>
</dbReference>
<dbReference type="PANTHER" id="PTHR10587">
    <property type="entry name" value="GLYCOSYL TRANSFERASE-RELATED"/>
    <property type="match status" value="1"/>
</dbReference>
<dbReference type="PROSITE" id="PS51677">
    <property type="entry name" value="NODB"/>
    <property type="match status" value="1"/>
</dbReference>
<keyword evidence="1" id="KW-0479">Metal-binding</keyword>
<dbReference type="Proteomes" id="UP000319731">
    <property type="component" value="Unassembled WGS sequence"/>
</dbReference>
<dbReference type="SUPFAM" id="SSF88713">
    <property type="entry name" value="Glycoside hydrolase/deacetylase"/>
    <property type="match status" value="1"/>
</dbReference>
<dbReference type="AlphaFoldDB" id="A0A507CHV4"/>
<name>A0A507CHV4_9FUNG</name>
<dbReference type="GO" id="GO:0004099">
    <property type="term" value="F:chitin deacetylase activity"/>
    <property type="evidence" value="ECO:0007669"/>
    <property type="project" value="UniProtKB-ARBA"/>
</dbReference>
<protein>
    <recommendedName>
        <fullName evidence="4">NodB homology domain-containing protein</fullName>
    </recommendedName>
</protein>
<gene>
    <name evidence="5" type="ORF">SmJEL517_g00531</name>
</gene>
<evidence type="ECO:0000256" key="1">
    <source>
        <dbReference type="ARBA" id="ARBA00022723"/>
    </source>
</evidence>
<dbReference type="Pfam" id="PF01522">
    <property type="entry name" value="Polysacc_deac_1"/>
    <property type="match status" value="1"/>
</dbReference>
<dbReference type="GO" id="GO:0046872">
    <property type="term" value="F:metal ion binding"/>
    <property type="evidence" value="ECO:0007669"/>
    <property type="project" value="UniProtKB-KW"/>
</dbReference>
<proteinExistence type="predicted"/>
<dbReference type="RefSeq" id="XP_031027617.1">
    <property type="nucleotide sequence ID" value="XM_031166460.1"/>
</dbReference>
<accession>A0A507CHV4</accession>
<evidence type="ECO:0000256" key="3">
    <source>
        <dbReference type="SAM" id="MobiDB-lite"/>
    </source>
</evidence>
<comment type="caution">
    <text evidence="5">The sequence shown here is derived from an EMBL/GenBank/DDBJ whole genome shotgun (WGS) entry which is preliminary data.</text>
</comment>
<keyword evidence="2" id="KW-0378">Hydrolase</keyword>
<evidence type="ECO:0000259" key="4">
    <source>
        <dbReference type="PROSITE" id="PS51677"/>
    </source>
</evidence>
<reference evidence="5 6" key="1">
    <citation type="journal article" date="2019" name="Sci. Rep.">
        <title>Comparative genomics of chytrid fungi reveal insights into the obligate biotrophic and pathogenic lifestyle of Synchytrium endobioticum.</title>
        <authorList>
            <person name="van de Vossenberg B.T.L.H."/>
            <person name="Warris S."/>
            <person name="Nguyen H.D.T."/>
            <person name="van Gent-Pelzer M.P.E."/>
            <person name="Joly D.L."/>
            <person name="van de Geest H.C."/>
            <person name="Bonants P.J.M."/>
            <person name="Smith D.S."/>
            <person name="Levesque C.A."/>
            <person name="van der Lee T.A.J."/>
        </authorList>
    </citation>
    <scope>NUCLEOTIDE SEQUENCE [LARGE SCALE GENOMIC DNA]</scope>
    <source>
        <strain evidence="5 6">JEL517</strain>
    </source>
</reference>
<dbReference type="PANTHER" id="PTHR10587:SF133">
    <property type="entry name" value="CHITIN DEACETYLASE 1-RELATED"/>
    <property type="match status" value="1"/>
</dbReference>
<dbReference type="GO" id="GO:0005975">
    <property type="term" value="P:carbohydrate metabolic process"/>
    <property type="evidence" value="ECO:0007669"/>
    <property type="project" value="InterPro"/>
</dbReference>
<organism evidence="5 6">
    <name type="scientific">Synchytrium microbalum</name>
    <dbReference type="NCBI Taxonomy" id="1806994"/>
    <lineage>
        <taxon>Eukaryota</taxon>
        <taxon>Fungi</taxon>
        <taxon>Fungi incertae sedis</taxon>
        <taxon>Chytridiomycota</taxon>
        <taxon>Chytridiomycota incertae sedis</taxon>
        <taxon>Chytridiomycetes</taxon>
        <taxon>Synchytriales</taxon>
        <taxon>Synchytriaceae</taxon>
        <taxon>Synchytrium</taxon>
    </lineage>
</organism>
<dbReference type="EMBL" id="QEAO01000002">
    <property type="protein sequence ID" value="TPX37706.1"/>
    <property type="molecule type" value="Genomic_DNA"/>
</dbReference>
<evidence type="ECO:0000313" key="6">
    <source>
        <dbReference type="Proteomes" id="UP000319731"/>
    </source>
</evidence>
<dbReference type="Gene3D" id="3.20.20.370">
    <property type="entry name" value="Glycoside hydrolase/deacetylase"/>
    <property type="match status" value="1"/>
</dbReference>
<dbReference type="OrthoDB" id="407355at2759"/>
<evidence type="ECO:0000313" key="5">
    <source>
        <dbReference type="EMBL" id="TPX37706.1"/>
    </source>
</evidence>
<dbReference type="GO" id="GO:0009272">
    <property type="term" value="P:fungal-type cell wall biogenesis"/>
    <property type="evidence" value="ECO:0007669"/>
    <property type="project" value="UniProtKB-ARBA"/>
</dbReference>
<feature type="compositionally biased region" description="Low complexity" evidence="3">
    <location>
        <begin position="367"/>
        <end position="382"/>
    </location>
</feature>
<feature type="region of interest" description="Disordered" evidence="3">
    <location>
        <begin position="367"/>
        <end position="391"/>
    </location>
</feature>
<evidence type="ECO:0000256" key="2">
    <source>
        <dbReference type="ARBA" id="ARBA00022801"/>
    </source>
</evidence>